<dbReference type="RefSeq" id="WP_165404038.1">
    <property type="nucleotide sequence ID" value="NZ_BMHA01000011.1"/>
</dbReference>
<keyword evidence="2" id="KW-1185">Reference proteome</keyword>
<evidence type="ECO:0000313" key="2">
    <source>
        <dbReference type="Proteomes" id="UP000650511"/>
    </source>
</evidence>
<protein>
    <recommendedName>
        <fullName evidence="3">DUF3467 domain-containing protein</fullName>
    </recommendedName>
</protein>
<accession>A0A8J3EVL6</accession>
<dbReference type="AlphaFoldDB" id="A0A8J3EVL6"/>
<dbReference type="Proteomes" id="UP000650511">
    <property type="component" value="Unassembled WGS sequence"/>
</dbReference>
<sequence length="98" mass="10826">MSDQPTPEQPRQQPQVQVVVPDDEKHGAYANFLVVSHSPHEFTLDFCQLLPAGEAGRVNAEVVSRVRIAPTMVGRVLNALNTNLTNYEERFGQVKALG</sequence>
<gene>
    <name evidence="1" type="ORF">GCM10011354_28770</name>
</gene>
<reference evidence="1" key="1">
    <citation type="journal article" date="2014" name="Int. J. Syst. Evol. Microbiol.">
        <title>Complete genome sequence of Corynebacterium casei LMG S-19264T (=DSM 44701T), isolated from a smear-ripened cheese.</title>
        <authorList>
            <consortium name="US DOE Joint Genome Institute (JGI-PGF)"/>
            <person name="Walter F."/>
            <person name="Albersmeier A."/>
            <person name="Kalinowski J."/>
            <person name="Ruckert C."/>
        </authorList>
    </citation>
    <scope>NUCLEOTIDE SEQUENCE</scope>
    <source>
        <strain evidence="1">CGMCC 1.14988</strain>
    </source>
</reference>
<name>A0A8J3EVL6_9ACTN</name>
<comment type="caution">
    <text evidence="1">The sequence shown here is derived from an EMBL/GenBank/DDBJ whole genome shotgun (WGS) entry which is preliminary data.</text>
</comment>
<evidence type="ECO:0000313" key="1">
    <source>
        <dbReference type="EMBL" id="GGI08374.1"/>
    </source>
</evidence>
<reference evidence="1" key="2">
    <citation type="submission" date="2020-09" db="EMBL/GenBank/DDBJ databases">
        <authorList>
            <person name="Sun Q."/>
            <person name="Zhou Y."/>
        </authorList>
    </citation>
    <scope>NUCLEOTIDE SEQUENCE</scope>
    <source>
        <strain evidence="1">CGMCC 1.14988</strain>
    </source>
</reference>
<evidence type="ECO:0008006" key="3">
    <source>
        <dbReference type="Google" id="ProtNLM"/>
    </source>
</evidence>
<organism evidence="1 2">
    <name type="scientific">Egicoccus halophilus</name>
    <dbReference type="NCBI Taxonomy" id="1670830"/>
    <lineage>
        <taxon>Bacteria</taxon>
        <taxon>Bacillati</taxon>
        <taxon>Actinomycetota</taxon>
        <taxon>Nitriliruptoria</taxon>
        <taxon>Egicoccales</taxon>
        <taxon>Egicoccaceae</taxon>
        <taxon>Egicoccus</taxon>
    </lineage>
</organism>
<proteinExistence type="predicted"/>
<dbReference type="Pfam" id="PF11950">
    <property type="entry name" value="DUF3467"/>
    <property type="match status" value="1"/>
</dbReference>
<dbReference type="EMBL" id="BMHA01000011">
    <property type="protein sequence ID" value="GGI08374.1"/>
    <property type="molecule type" value="Genomic_DNA"/>
</dbReference>
<dbReference type="InterPro" id="IPR021857">
    <property type="entry name" value="DUF3467"/>
</dbReference>